<dbReference type="Proteomes" id="UP000469734">
    <property type="component" value="Unassembled WGS sequence"/>
</dbReference>
<dbReference type="Pfam" id="PF13643">
    <property type="entry name" value="DUF4145"/>
    <property type="match status" value="1"/>
</dbReference>
<dbReference type="AlphaFoldDB" id="A0A7X4KF88"/>
<organism evidence="2 3">
    <name type="scientific">Duganella margarita</name>
    <dbReference type="NCBI Taxonomy" id="2692170"/>
    <lineage>
        <taxon>Bacteria</taxon>
        <taxon>Pseudomonadati</taxon>
        <taxon>Pseudomonadota</taxon>
        <taxon>Betaproteobacteria</taxon>
        <taxon>Burkholderiales</taxon>
        <taxon>Oxalobacteraceae</taxon>
        <taxon>Telluria group</taxon>
        <taxon>Duganella</taxon>
    </lineage>
</organism>
<feature type="domain" description="DUF4145" evidence="1">
    <location>
        <begin position="93"/>
        <end position="172"/>
    </location>
</feature>
<comment type="caution">
    <text evidence="2">The sequence shown here is derived from an EMBL/GenBank/DDBJ whole genome shotgun (WGS) entry which is preliminary data.</text>
</comment>
<name>A0A7X4KF88_9BURK</name>
<protein>
    <submittedName>
        <fullName evidence="2">DUF4145 domain-containing protein</fullName>
    </submittedName>
</protein>
<dbReference type="EMBL" id="WWCR01000006">
    <property type="protein sequence ID" value="MYM72141.1"/>
    <property type="molecule type" value="Genomic_DNA"/>
</dbReference>
<evidence type="ECO:0000259" key="1">
    <source>
        <dbReference type="Pfam" id="PF13643"/>
    </source>
</evidence>
<sequence length="199" mass="21990">MLSQNLELPRCPHCAVANPNLAKLHWVETTNHAGQFKRFWYMYSCRRCGGVVTGAGPAHQGPATEIYPSTREVDIQIPERPRAYLQQAHDSLHAPAGAVMLAASAVDSMLKAKNYPDGSLYNRIERAVADHVLTEDMGKWAHAVRLDANDQRHADDAADLPSEADARRVLDFARTLAEVLFVLPSRVERGLQNEPQNGG</sequence>
<proteinExistence type="predicted"/>
<dbReference type="InterPro" id="IPR025285">
    <property type="entry name" value="DUF4145"/>
</dbReference>
<accession>A0A7X4KF88</accession>
<evidence type="ECO:0000313" key="3">
    <source>
        <dbReference type="Proteomes" id="UP000469734"/>
    </source>
</evidence>
<reference evidence="2 3" key="1">
    <citation type="submission" date="2019-12" db="EMBL/GenBank/DDBJ databases">
        <title>Novel species isolated from a subtropical stream in China.</title>
        <authorList>
            <person name="Lu H."/>
        </authorList>
    </citation>
    <scope>NUCLEOTIDE SEQUENCE [LARGE SCALE GENOMIC DNA]</scope>
    <source>
        <strain evidence="2 3">FT134W</strain>
    </source>
</reference>
<gene>
    <name evidence="2" type="ORF">GTP56_08015</name>
</gene>
<evidence type="ECO:0000313" key="2">
    <source>
        <dbReference type="EMBL" id="MYM72141.1"/>
    </source>
</evidence>